<evidence type="ECO:0000313" key="1">
    <source>
        <dbReference type="EMBL" id="MPC08206.1"/>
    </source>
</evidence>
<keyword evidence="2" id="KW-1185">Reference proteome</keyword>
<evidence type="ECO:0000313" key="2">
    <source>
        <dbReference type="Proteomes" id="UP000324222"/>
    </source>
</evidence>
<gene>
    <name evidence="1" type="ORF">E2C01_000783</name>
</gene>
<protein>
    <submittedName>
        <fullName evidence="1">Uncharacterized protein</fullName>
    </submittedName>
</protein>
<organism evidence="1 2">
    <name type="scientific">Portunus trituberculatus</name>
    <name type="common">Swimming crab</name>
    <name type="synonym">Neptunus trituberculatus</name>
    <dbReference type="NCBI Taxonomy" id="210409"/>
    <lineage>
        <taxon>Eukaryota</taxon>
        <taxon>Metazoa</taxon>
        <taxon>Ecdysozoa</taxon>
        <taxon>Arthropoda</taxon>
        <taxon>Crustacea</taxon>
        <taxon>Multicrustacea</taxon>
        <taxon>Malacostraca</taxon>
        <taxon>Eumalacostraca</taxon>
        <taxon>Eucarida</taxon>
        <taxon>Decapoda</taxon>
        <taxon>Pleocyemata</taxon>
        <taxon>Brachyura</taxon>
        <taxon>Eubrachyura</taxon>
        <taxon>Portunoidea</taxon>
        <taxon>Portunidae</taxon>
        <taxon>Portuninae</taxon>
        <taxon>Portunus</taxon>
    </lineage>
</organism>
<dbReference type="AlphaFoldDB" id="A0A5B7CIJ5"/>
<proteinExistence type="predicted"/>
<dbReference type="Proteomes" id="UP000324222">
    <property type="component" value="Unassembled WGS sequence"/>
</dbReference>
<name>A0A5B7CIJ5_PORTR</name>
<reference evidence="1 2" key="1">
    <citation type="submission" date="2019-05" db="EMBL/GenBank/DDBJ databases">
        <title>Another draft genome of Portunus trituberculatus and its Hox gene families provides insights of decapod evolution.</title>
        <authorList>
            <person name="Jeong J.-H."/>
            <person name="Song I."/>
            <person name="Kim S."/>
            <person name="Choi T."/>
            <person name="Kim D."/>
            <person name="Ryu S."/>
            <person name="Kim W."/>
        </authorList>
    </citation>
    <scope>NUCLEOTIDE SEQUENCE [LARGE SCALE GENOMIC DNA]</scope>
    <source>
        <tissue evidence="1">Muscle</tissue>
    </source>
</reference>
<comment type="caution">
    <text evidence="1">The sequence shown here is derived from an EMBL/GenBank/DDBJ whole genome shotgun (WGS) entry which is preliminary data.</text>
</comment>
<sequence>MCSRLFLVGGKLNTLRWERVVVWALTAVATHENNDSHGHHGASGGSQTEGYVVKLGPSAREANLRGLVVLGGPGTVPWTVTDAIAHQVVLDAGRLAGAHKFTVPGGHQLGGHDCPVTISWQFEKLCPGQLKVGVSWSR</sequence>
<dbReference type="EMBL" id="VSRR010000021">
    <property type="protein sequence ID" value="MPC08206.1"/>
    <property type="molecule type" value="Genomic_DNA"/>
</dbReference>
<accession>A0A5B7CIJ5</accession>